<evidence type="ECO:0000313" key="2">
    <source>
        <dbReference type="Proteomes" id="UP000298234"/>
    </source>
</evidence>
<reference evidence="1 2" key="1">
    <citation type="submission" date="2019-03" db="EMBL/GenBank/DDBJ databases">
        <title>Burkholderia cepacia outbreak.</title>
        <authorList>
            <person name="Farzana R."/>
            <person name="Walsh T.R."/>
        </authorList>
    </citation>
    <scope>NUCLEOTIDE SEQUENCE [LARGE SCALE GENOMIC DNA]</scope>
    <source>
        <strain evidence="2">d13</strain>
    </source>
</reference>
<proteinExistence type="predicted"/>
<gene>
    <name evidence="1" type="ORF">E3D37_16225</name>
</gene>
<dbReference type="Proteomes" id="UP000298234">
    <property type="component" value="Unassembled WGS sequence"/>
</dbReference>
<dbReference type="EMBL" id="SNSQ01000016">
    <property type="protein sequence ID" value="TEU47551.1"/>
    <property type="molecule type" value="Genomic_DNA"/>
</dbReference>
<sequence>MNAGQVIEECRSANGHYDVQLLWLTRVARQVMYTDRATGNVQLTRPLSEREGERCFADFRDGVTR</sequence>
<comment type="caution">
    <text evidence="1">The sequence shown here is derived from an EMBL/GenBank/DDBJ whole genome shotgun (WGS) entry which is preliminary data.</text>
</comment>
<protein>
    <submittedName>
        <fullName evidence="1">Uncharacterized protein</fullName>
    </submittedName>
</protein>
<name>A0AAX2RMS6_BURCE</name>
<evidence type="ECO:0000313" key="1">
    <source>
        <dbReference type="EMBL" id="TEU47551.1"/>
    </source>
</evidence>
<dbReference type="AlphaFoldDB" id="A0AAX2RMS6"/>
<dbReference type="RefSeq" id="WP_134256282.1">
    <property type="nucleotide sequence ID" value="NZ_SNSG01000013.1"/>
</dbReference>
<accession>A0AAX2RMS6</accession>
<organism evidence="1 2">
    <name type="scientific">Burkholderia cepacia</name>
    <name type="common">Pseudomonas cepacia</name>
    <dbReference type="NCBI Taxonomy" id="292"/>
    <lineage>
        <taxon>Bacteria</taxon>
        <taxon>Pseudomonadati</taxon>
        <taxon>Pseudomonadota</taxon>
        <taxon>Betaproteobacteria</taxon>
        <taxon>Burkholderiales</taxon>
        <taxon>Burkholderiaceae</taxon>
        <taxon>Burkholderia</taxon>
        <taxon>Burkholderia cepacia complex</taxon>
    </lineage>
</organism>